<comment type="caution">
    <text evidence="2">The sequence shown here is derived from an EMBL/GenBank/DDBJ whole genome shotgun (WGS) entry which is preliminary data.</text>
</comment>
<evidence type="ECO:0000313" key="2">
    <source>
        <dbReference type="EMBL" id="KAF2292249.1"/>
    </source>
</evidence>
<sequence length="262" mass="28734">MVLAKGKEPKLPTPPLELASVESLPCCSLGSMRLIGPSEVPSSDGERDSGMEDAKDMCVLPRELPPEKEVGCVREPVAGSPREVVLPKQERPRQRCSRGAGRGARPRGRQRHLATRTGKALKHSRRPKAMGRMDMREVLDDEGNLREFRPRRSFMAVDRMGVSIGQFGGKRAEFSGWKASRLNGEDWSAGKCHELMGQEARPNEVPPIVRLVACACEGHNGAHHEKPNGPSVLGTPWKVGHLWIGKWSQVNPCNVKGANTCS</sequence>
<dbReference type="Proteomes" id="UP000467840">
    <property type="component" value="Chromosome 13"/>
</dbReference>
<evidence type="ECO:0000256" key="1">
    <source>
        <dbReference type="SAM" id="MobiDB-lite"/>
    </source>
</evidence>
<reference evidence="2 3" key="1">
    <citation type="journal article" date="2020" name="Mol. Plant">
        <title>The Chromosome-Based Rubber Tree Genome Provides New Insights into Spurge Genome Evolution and Rubber Biosynthesis.</title>
        <authorList>
            <person name="Liu J."/>
            <person name="Shi C."/>
            <person name="Shi C.C."/>
            <person name="Li W."/>
            <person name="Zhang Q.J."/>
            <person name="Zhang Y."/>
            <person name="Li K."/>
            <person name="Lu H.F."/>
            <person name="Shi C."/>
            <person name="Zhu S.T."/>
            <person name="Xiao Z.Y."/>
            <person name="Nan H."/>
            <person name="Yue Y."/>
            <person name="Zhu X.G."/>
            <person name="Wu Y."/>
            <person name="Hong X.N."/>
            <person name="Fan G.Y."/>
            <person name="Tong Y."/>
            <person name="Zhang D."/>
            <person name="Mao C.L."/>
            <person name="Liu Y.L."/>
            <person name="Hao S.J."/>
            <person name="Liu W.Q."/>
            <person name="Lv M.Q."/>
            <person name="Zhang H.B."/>
            <person name="Liu Y."/>
            <person name="Hu-Tang G.R."/>
            <person name="Wang J.P."/>
            <person name="Wang J.H."/>
            <person name="Sun Y.H."/>
            <person name="Ni S.B."/>
            <person name="Chen W.B."/>
            <person name="Zhang X.C."/>
            <person name="Jiao Y.N."/>
            <person name="Eichler E.E."/>
            <person name="Li G.H."/>
            <person name="Liu X."/>
            <person name="Gao L.Z."/>
        </authorList>
    </citation>
    <scope>NUCLEOTIDE SEQUENCE [LARGE SCALE GENOMIC DNA]</scope>
    <source>
        <strain evidence="3">cv. GT1</strain>
        <tissue evidence="2">Leaf</tissue>
    </source>
</reference>
<protein>
    <submittedName>
        <fullName evidence="2">Uncharacterized protein</fullName>
    </submittedName>
</protein>
<evidence type="ECO:0000313" key="3">
    <source>
        <dbReference type="Proteomes" id="UP000467840"/>
    </source>
</evidence>
<organism evidence="2 3">
    <name type="scientific">Hevea brasiliensis</name>
    <name type="common">Para rubber tree</name>
    <name type="synonym">Siphonia brasiliensis</name>
    <dbReference type="NCBI Taxonomy" id="3981"/>
    <lineage>
        <taxon>Eukaryota</taxon>
        <taxon>Viridiplantae</taxon>
        <taxon>Streptophyta</taxon>
        <taxon>Embryophyta</taxon>
        <taxon>Tracheophyta</taxon>
        <taxon>Spermatophyta</taxon>
        <taxon>Magnoliopsida</taxon>
        <taxon>eudicotyledons</taxon>
        <taxon>Gunneridae</taxon>
        <taxon>Pentapetalae</taxon>
        <taxon>rosids</taxon>
        <taxon>fabids</taxon>
        <taxon>Malpighiales</taxon>
        <taxon>Euphorbiaceae</taxon>
        <taxon>Crotonoideae</taxon>
        <taxon>Micrandreae</taxon>
        <taxon>Hevea</taxon>
    </lineage>
</organism>
<gene>
    <name evidence="2" type="ORF">GH714_018072</name>
</gene>
<feature type="compositionally biased region" description="Basic residues" evidence="1">
    <location>
        <begin position="104"/>
        <end position="128"/>
    </location>
</feature>
<dbReference type="AlphaFoldDB" id="A0A6A6KXR4"/>
<dbReference type="EMBL" id="JAAGAX010000014">
    <property type="protein sequence ID" value="KAF2292249.1"/>
    <property type="molecule type" value="Genomic_DNA"/>
</dbReference>
<name>A0A6A6KXR4_HEVBR</name>
<proteinExistence type="predicted"/>
<feature type="region of interest" description="Disordered" evidence="1">
    <location>
        <begin position="33"/>
        <end position="52"/>
    </location>
</feature>
<keyword evidence="3" id="KW-1185">Reference proteome</keyword>
<feature type="region of interest" description="Disordered" evidence="1">
    <location>
        <begin position="87"/>
        <end position="128"/>
    </location>
</feature>
<accession>A0A6A6KXR4</accession>